<organism evidence="1 2">
    <name type="scientific">Anoxybacterium hadale</name>
    <dbReference type="NCBI Taxonomy" id="3408580"/>
    <lineage>
        <taxon>Bacteria</taxon>
        <taxon>Bacillati</taxon>
        <taxon>Bacillota</taxon>
        <taxon>Clostridia</taxon>
        <taxon>Peptostreptococcales</taxon>
        <taxon>Anaerovoracaceae</taxon>
        <taxon>Anoxybacterium</taxon>
    </lineage>
</organism>
<name>A0ACD1AA17_9FIRM</name>
<dbReference type="Proteomes" id="UP000594014">
    <property type="component" value="Chromosome"/>
</dbReference>
<keyword evidence="2" id="KW-1185">Reference proteome</keyword>
<sequence>MSIERKRIEKNKENNGSQKISSFDCRDTALLFLNRRDRSVHEVRQHLASRDFDREEIDVAIAELIELGYLDDFRYCENYLRYAMGKGRGPGRVAAELKDKGLDPALIQEIVKEGFGKDAEKEAAMKEAQKILHAKSSFYAAAELINSGSNGESFDEGGENIPREIDDKTIAKIGRRLSSLGYRTDVIYDIMSRIRKKSDFFDL</sequence>
<dbReference type="EMBL" id="CP042469">
    <property type="protein sequence ID" value="QOX63274.1"/>
    <property type="molecule type" value="Genomic_DNA"/>
</dbReference>
<proteinExistence type="predicted"/>
<accession>A0ACD1AA17</accession>
<reference evidence="1" key="1">
    <citation type="submission" date="2019-08" db="EMBL/GenBank/DDBJ databases">
        <title>Genome sequence of Clostridiales bacterium MT110.</title>
        <authorList>
            <person name="Cao J."/>
        </authorList>
    </citation>
    <scope>NUCLEOTIDE SEQUENCE</scope>
    <source>
        <strain evidence="1">MT110</strain>
    </source>
</reference>
<evidence type="ECO:0000313" key="1">
    <source>
        <dbReference type="EMBL" id="QOX63274.1"/>
    </source>
</evidence>
<gene>
    <name evidence="1" type="ORF">FRZ06_07900</name>
</gene>
<evidence type="ECO:0000313" key="2">
    <source>
        <dbReference type="Proteomes" id="UP000594014"/>
    </source>
</evidence>
<protein>
    <submittedName>
        <fullName evidence="1">Regulatory protein RecX</fullName>
    </submittedName>
</protein>